<gene>
    <name evidence="2" type="ORF">GDO86_006450</name>
</gene>
<evidence type="ECO:0000313" key="3">
    <source>
        <dbReference type="Proteomes" id="UP000812440"/>
    </source>
</evidence>
<evidence type="ECO:0000313" key="2">
    <source>
        <dbReference type="EMBL" id="KAG8440704.1"/>
    </source>
</evidence>
<evidence type="ECO:0008006" key="4">
    <source>
        <dbReference type="Google" id="ProtNLM"/>
    </source>
</evidence>
<name>A0A8T2JB39_9PIPI</name>
<dbReference type="InterPro" id="IPR029625">
    <property type="entry name" value="FAM169"/>
</dbReference>
<dbReference type="PANTHER" id="PTHR22442:SF4">
    <property type="entry name" value="PROTEIN FAM169BP"/>
    <property type="match status" value="1"/>
</dbReference>
<dbReference type="PANTHER" id="PTHR22442">
    <property type="match status" value="1"/>
</dbReference>
<protein>
    <recommendedName>
        <fullName evidence="4">Protein FAM169B</fullName>
    </recommendedName>
</protein>
<dbReference type="AlphaFoldDB" id="A0A8T2JB39"/>
<proteinExistence type="predicted"/>
<keyword evidence="3" id="KW-1185">Reference proteome</keyword>
<accession>A0A8T2JB39</accession>
<sequence length="343" mass="39508">MSPEENHSLADRINATDSQVLMEMAAKYYSQIIQKHGAFKEYFCSPEGEKTEIEENNIRYIPLYRDDDSRKMLVLVNSKKGKSAIAVYLNESWWPVEDLLKTSDQSKEGLLQVQTFGERITLFVLNCLLCGFSEEDDLLDEAFFLPHASGELAKILWHKGEAAAFYTYKNKGSLCTQSFGECYQLPVLDTVFVQKRWRRHGMGTKILQDYSQIFSEESVLGISCPISPMMYKVCRKFLTCNLRDRDRFWEVEAPGHWNQRVNIWLKIKLSGVSTVEEPTTGRDSEQRDKATTTETDSHSIPDKRDCDQSIGNSDAYFSTMIHKKRRNSNDDVEDTTTKHIKKS</sequence>
<comment type="caution">
    <text evidence="2">The sequence shown here is derived from an EMBL/GenBank/DDBJ whole genome shotgun (WGS) entry which is preliminary data.</text>
</comment>
<dbReference type="OrthoDB" id="8954808at2759"/>
<evidence type="ECO:0000256" key="1">
    <source>
        <dbReference type="SAM" id="MobiDB-lite"/>
    </source>
</evidence>
<feature type="compositionally biased region" description="Basic and acidic residues" evidence="1">
    <location>
        <begin position="279"/>
        <end position="307"/>
    </location>
</feature>
<organism evidence="2 3">
    <name type="scientific">Hymenochirus boettgeri</name>
    <name type="common">Congo dwarf clawed frog</name>
    <dbReference type="NCBI Taxonomy" id="247094"/>
    <lineage>
        <taxon>Eukaryota</taxon>
        <taxon>Metazoa</taxon>
        <taxon>Chordata</taxon>
        <taxon>Craniata</taxon>
        <taxon>Vertebrata</taxon>
        <taxon>Euteleostomi</taxon>
        <taxon>Amphibia</taxon>
        <taxon>Batrachia</taxon>
        <taxon>Anura</taxon>
        <taxon>Pipoidea</taxon>
        <taxon>Pipidae</taxon>
        <taxon>Pipinae</taxon>
        <taxon>Hymenochirus</taxon>
    </lineage>
</organism>
<reference evidence="2" key="1">
    <citation type="thesis" date="2020" institute="ProQuest LLC" country="789 East Eisenhower Parkway, Ann Arbor, MI, USA">
        <title>Comparative Genomics and Chromosome Evolution.</title>
        <authorList>
            <person name="Mudd A.B."/>
        </authorList>
    </citation>
    <scope>NUCLEOTIDE SEQUENCE</scope>
    <source>
        <strain evidence="2">Female2</strain>
        <tissue evidence="2">Blood</tissue>
    </source>
</reference>
<dbReference type="EMBL" id="JAACNH010000006">
    <property type="protein sequence ID" value="KAG8440704.1"/>
    <property type="molecule type" value="Genomic_DNA"/>
</dbReference>
<feature type="region of interest" description="Disordered" evidence="1">
    <location>
        <begin position="275"/>
        <end position="343"/>
    </location>
</feature>
<dbReference type="Proteomes" id="UP000812440">
    <property type="component" value="Chromosome 3"/>
</dbReference>